<dbReference type="CDD" id="cd00616">
    <property type="entry name" value="AHBA_syn"/>
    <property type="match status" value="1"/>
</dbReference>
<evidence type="ECO:0000313" key="3">
    <source>
        <dbReference type="Proteomes" id="UP001314903"/>
    </source>
</evidence>
<gene>
    <name evidence="2" type="ORF">J2Z35_000931</name>
</gene>
<dbReference type="InterPro" id="IPR015422">
    <property type="entry name" value="PyrdxlP-dep_Trfase_small"/>
</dbReference>
<dbReference type="InterPro" id="IPR015424">
    <property type="entry name" value="PyrdxlP-dep_Trfase"/>
</dbReference>
<dbReference type="InterPro" id="IPR000653">
    <property type="entry name" value="DegT/StrS_aminotransferase"/>
</dbReference>
<dbReference type="Gene3D" id="3.40.640.10">
    <property type="entry name" value="Type I PLP-dependent aspartate aminotransferase-like (Major domain)"/>
    <property type="match status" value="1"/>
</dbReference>
<proteinExistence type="inferred from homology"/>
<comment type="caution">
    <text evidence="2">The sequence shown here is derived from an EMBL/GenBank/DDBJ whole genome shotgun (WGS) entry which is preliminary data.</text>
</comment>
<dbReference type="EMBL" id="JAGGLI010000007">
    <property type="protein sequence ID" value="MBP2027137.1"/>
    <property type="molecule type" value="Genomic_DNA"/>
</dbReference>
<keyword evidence="3" id="KW-1185">Reference proteome</keyword>
<evidence type="ECO:0000256" key="1">
    <source>
        <dbReference type="RuleBase" id="RU004508"/>
    </source>
</evidence>
<evidence type="ECO:0000313" key="2">
    <source>
        <dbReference type="EMBL" id="MBP2027137.1"/>
    </source>
</evidence>
<sequence>MGIQLFVPTFNIERCMEEIKECLEKGWTGLGFKTVEFEDKWKDYTGHSNAHFLSSATAGLHLAVKIYKMKYGWKEDDEIISTPMTFVSTNHAIAYENMKIKFADVDEYLCLDPKSVRKQITDKTKAILFVGLGGNTGRLKEIIEICKEYNLKLILDAAHMAGTRFEGETPGLKADCTVYSFQAVKNLPTSDSGMICFNDAEDDEICRKMTWLGINKDTYARTNQKGNYKWKYDVEYLGYKYHGNSIIAGIGIAQLETLDRDNAFRRQICNWYDQRFKEIAGIKRVLVAGGCESSRHLYVIEIDNRDELLEYLNENEIYPGVHYRDNTEYGMYAHGKDECENSARMSERIMSLPLHLRLSKKDVDYVADKVIEFVNKNRHS</sequence>
<comment type="similarity">
    <text evidence="1">Belongs to the DegT/DnrJ/EryC1 family.</text>
</comment>
<dbReference type="PIRSF" id="PIRSF000390">
    <property type="entry name" value="PLP_StrS"/>
    <property type="match status" value="1"/>
</dbReference>
<reference evidence="2 3" key="1">
    <citation type="submission" date="2021-03" db="EMBL/GenBank/DDBJ databases">
        <title>Genomic Encyclopedia of Type Strains, Phase IV (KMG-IV): sequencing the most valuable type-strain genomes for metagenomic binning, comparative biology and taxonomic classification.</title>
        <authorList>
            <person name="Goeker M."/>
        </authorList>
    </citation>
    <scope>NUCLEOTIDE SEQUENCE [LARGE SCALE GENOMIC DNA]</scope>
    <source>
        <strain evidence="2 3">DSM 27512</strain>
    </source>
</reference>
<protein>
    <submittedName>
        <fullName evidence="2">dTDP-4-amino-4,6-dideoxygalactose transaminase</fullName>
    </submittedName>
</protein>
<dbReference type="Gene3D" id="3.90.1150.10">
    <property type="entry name" value="Aspartate Aminotransferase, domain 1"/>
    <property type="match status" value="1"/>
</dbReference>
<dbReference type="Proteomes" id="UP001314903">
    <property type="component" value="Unassembled WGS sequence"/>
</dbReference>
<organism evidence="2 3">
    <name type="scientific">Acetoanaerobium pronyense</name>
    <dbReference type="NCBI Taxonomy" id="1482736"/>
    <lineage>
        <taxon>Bacteria</taxon>
        <taxon>Bacillati</taxon>
        <taxon>Bacillota</taxon>
        <taxon>Clostridia</taxon>
        <taxon>Peptostreptococcales</taxon>
        <taxon>Filifactoraceae</taxon>
        <taxon>Acetoanaerobium</taxon>
    </lineage>
</organism>
<dbReference type="PANTHER" id="PTHR30244:SF34">
    <property type="entry name" value="DTDP-4-AMINO-4,6-DIDEOXYGALACTOSE TRANSAMINASE"/>
    <property type="match status" value="1"/>
</dbReference>
<dbReference type="RefSeq" id="WP_209659886.1">
    <property type="nucleotide sequence ID" value="NZ_JAGGLI010000007.1"/>
</dbReference>
<dbReference type="InterPro" id="IPR015421">
    <property type="entry name" value="PyrdxlP-dep_Trfase_major"/>
</dbReference>
<name>A0ABS4KH80_9FIRM</name>
<keyword evidence="1" id="KW-0663">Pyridoxal phosphate</keyword>
<dbReference type="SUPFAM" id="SSF53383">
    <property type="entry name" value="PLP-dependent transferases"/>
    <property type="match status" value="1"/>
</dbReference>
<dbReference type="PANTHER" id="PTHR30244">
    <property type="entry name" value="TRANSAMINASE"/>
    <property type="match status" value="1"/>
</dbReference>
<accession>A0ABS4KH80</accession>
<dbReference type="Pfam" id="PF01041">
    <property type="entry name" value="DegT_DnrJ_EryC1"/>
    <property type="match status" value="1"/>
</dbReference>